<dbReference type="InterPro" id="IPR038765">
    <property type="entry name" value="Papain-like_cys_pep_sf"/>
</dbReference>
<evidence type="ECO:0000256" key="3">
    <source>
        <dbReference type="ARBA" id="ARBA00022801"/>
    </source>
</evidence>
<sequence length="726" mass="82392">MDAAISSPRSTIPPSQTRRSLLELSEKLRELADMQIKPETKDVESVPELCHEEPAVAEAIAAAIREKIPEPSPCLSSKRKRRPDPSYRPSHPVQLVPRKKRCTDEENVVDESVTPEVRIKSESPETKNTPDSMIRVDTAVLRPVPNHESKPDPHSTIAMDGEITAKSETIHCSTMPTSPNQERTESPPAPEQDFTESVSFLDTVHQMVDIVHLLNRYQIDLPRTVYQRILQSLHTTQEPIMDSSAHQWSDGRMWMEVLERGSATNRRCSVLNMLEYMGASKWYDSQIEHAKRTVYTTENKPVGEKGAATHVLDHITREYTLLSRKTITNQCSRGKRLRELVEKVGLGILISPKIWEYTKRKGPQFNQLVQDFKADTQRLALFQILTPQVEHLVHKGCTNPEALYRALRENNIISQDELQEMKAKHQSEPGSTSAVTLSKAVDRLTSQVSTQVFSKRKLDENDTVSINGSVELSIDLFARLRAGEWLDSWALMAAMYISDRPDFVRFGESIPLDSIGRHGQMRSIKRPFQAWAGKIAMFRREAEKSTPLIFYCPVNHDNSHFTLLEVNDSEKVIRHYDSQAPLTAMNGTKKTRVAALVEVSLSDEFGDLAYKYTEAPTPQQRDGWSCGTRVVWCFKRLANGLDIGSWDTVLSSERLNMDIVSGLKASVESNAMQKYSRSRKRDLEANKGELVKDVSFSGIGYAVREDHCRVVWNTLDQRLEFPIIYH</sequence>
<feature type="domain" description="Ubiquitin-like protease family profile" evidence="5">
    <location>
        <begin position="470"/>
        <end position="637"/>
    </location>
</feature>
<evidence type="ECO:0000256" key="4">
    <source>
        <dbReference type="SAM" id="MobiDB-lite"/>
    </source>
</evidence>
<feature type="region of interest" description="Disordered" evidence="4">
    <location>
        <begin position="66"/>
        <end position="112"/>
    </location>
</feature>
<protein>
    <recommendedName>
        <fullName evidence="5">Ubiquitin-like protease family profile domain-containing protein</fullName>
    </recommendedName>
</protein>
<dbReference type="PROSITE" id="PS50600">
    <property type="entry name" value="ULP_PROTEASE"/>
    <property type="match status" value="1"/>
</dbReference>
<keyword evidence="3" id="KW-0378">Hydrolase</keyword>
<evidence type="ECO:0000259" key="5">
    <source>
        <dbReference type="PROSITE" id="PS50600"/>
    </source>
</evidence>
<proteinExistence type="inferred from homology"/>
<dbReference type="GO" id="GO:0006508">
    <property type="term" value="P:proteolysis"/>
    <property type="evidence" value="ECO:0007669"/>
    <property type="project" value="UniProtKB-KW"/>
</dbReference>
<evidence type="ECO:0000313" key="6">
    <source>
        <dbReference type="EMBL" id="KFX52064.1"/>
    </source>
</evidence>
<dbReference type="InterPro" id="IPR003653">
    <property type="entry name" value="Peptidase_C48_C"/>
</dbReference>
<evidence type="ECO:0000256" key="2">
    <source>
        <dbReference type="ARBA" id="ARBA00022670"/>
    </source>
</evidence>
<feature type="region of interest" description="Disordered" evidence="4">
    <location>
        <begin position="174"/>
        <end position="193"/>
    </location>
</feature>
<organism evidence="6">
    <name type="scientific">Talaromyces marneffei PM1</name>
    <dbReference type="NCBI Taxonomy" id="1077442"/>
    <lineage>
        <taxon>Eukaryota</taxon>
        <taxon>Fungi</taxon>
        <taxon>Dikarya</taxon>
        <taxon>Ascomycota</taxon>
        <taxon>Pezizomycotina</taxon>
        <taxon>Eurotiomycetes</taxon>
        <taxon>Eurotiomycetidae</taxon>
        <taxon>Eurotiales</taxon>
        <taxon>Trichocomaceae</taxon>
        <taxon>Talaromyces</taxon>
        <taxon>Talaromyces sect. Talaromyces</taxon>
    </lineage>
</organism>
<dbReference type="SUPFAM" id="SSF54001">
    <property type="entry name" value="Cysteine proteinases"/>
    <property type="match status" value="1"/>
</dbReference>
<accession>A0A093VQ07</accession>
<comment type="caution">
    <text evidence="6">The sequence shown here is derived from an EMBL/GenBank/DDBJ whole genome shotgun (WGS) entry which is preliminary data.</text>
</comment>
<name>A0A093VQ07_TALMA</name>
<evidence type="ECO:0000256" key="1">
    <source>
        <dbReference type="ARBA" id="ARBA00005234"/>
    </source>
</evidence>
<comment type="similarity">
    <text evidence="1">Belongs to the peptidase C48 family.</text>
</comment>
<dbReference type="GO" id="GO:0019783">
    <property type="term" value="F:ubiquitin-like protein peptidase activity"/>
    <property type="evidence" value="ECO:0007669"/>
    <property type="project" value="UniProtKB-ARBA"/>
</dbReference>
<dbReference type="Gene3D" id="3.40.395.10">
    <property type="entry name" value="Adenoviral Proteinase, Chain A"/>
    <property type="match status" value="1"/>
</dbReference>
<dbReference type="AlphaFoldDB" id="A0A093VQ07"/>
<gene>
    <name evidence="6" type="ORF">GQ26_0030340</name>
</gene>
<dbReference type="EMBL" id="JPOX01000003">
    <property type="protein sequence ID" value="KFX52064.1"/>
    <property type="molecule type" value="Genomic_DNA"/>
</dbReference>
<keyword evidence="2" id="KW-0645">Protease</keyword>
<dbReference type="GO" id="GO:0008234">
    <property type="term" value="F:cysteine-type peptidase activity"/>
    <property type="evidence" value="ECO:0007669"/>
    <property type="project" value="InterPro"/>
</dbReference>
<reference evidence="6" key="1">
    <citation type="journal article" date="2014" name="PLoS Genet.">
        <title>Signature Gene Expression Reveals Novel Clues to the Molecular Mechanisms of Dimorphic Transition in Penicillium marneffei.</title>
        <authorList>
            <person name="Yang E."/>
            <person name="Wang G."/>
            <person name="Cai J."/>
            <person name="Woo P.C."/>
            <person name="Lau S.K."/>
            <person name="Yuen K.-Y."/>
            <person name="Chow W.-N."/>
            <person name="Lin X."/>
        </authorList>
    </citation>
    <scope>NUCLEOTIDE SEQUENCE [LARGE SCALE GENOMIC DNA]</scope>
    <source>
        <strain evidence="6">PM1</strain>
    </source>
</reference>